<dbReference type="Proteomes" id="UP001050975">
    <property type="component" value="Unassembled WGS sequence"/>
</dbReference>
<proteinExistence type="inferred from homology"/>
<dbReference type="EMBL" id="BLAY01000132">
    <property type="protein sequence ID" value="GET41718.1"/>
    <property type="molecule type" value="Genomic_DNA"/>
</dbReference>
<evidence type="ECO:0000256" key="4">
    <source>
        <dbReference type="ARBA" id="ARBA00023172"/>
    </source>
</evidence>
<evidence type="ECO:0000256" key="1">
    <source>
        <dbReference type="ARBA" id="ARBA00008761"/>
    </source>
</evidence>
<evidence type="ECO:0000256" key="3">
    <source>
        <dbReference type="ARBA" id="ARBA00023125"/>
    </source>
</evidence>
<evidence type="ECO:0000313" key="8">
    <source>
        <dbReference type="Proteomes" id="UP001050975"/>
    </source>
</evidence>
<keyword evidence="2" id="KW-0815">Transposition</keyword>
<dbReference type="InterPro" id="IPR001959">
    <property type="entry name" value="Transposase"/>
</dbReference>
<dbReference type="AlphaFoldDB" id="A0AAV3XHF3"/>
<keyword evidence="4" id="KW-0233">DNA recombination</keyword>
<evidence type="ECO:0000256" key="2">
    <source>
        <dbReference type="ARBA" id="ARBA00022578"/>
    </source>
</evidence>
<dbReference type="Pfam" id="PF01385">
    <property type="entry name" value="OrfB_IS605"/>
    <property type="match status" value="1"/>
</dbReference>
<dbReference type="GO" id="GO:0032196">
    <property type="term" value="P:transposition"/>
    <property type="evidence" value="ECO:0007669"/>
    <property type="project" value="UniProtKB-KW"/>
</dbReference>
<keyword evidence="3" id="KW-0238">DNA-binding</keyword>
<feature type="domain" description="Cas12f1-like TNB" evidence="6">
    <location>
        <begin position="101"/>
        <end position="165"/>
    </location>
</feature>
<keyword evidence="8" id="KW-1185">Reference proteome</keyword>
<organism evidence="7 8">
    <name type="scientific">Microseira wollei NIES-4236</name>
    <dbReference type="NCBI Taxonomy" id="2530354"/>
    <lineage>
        <taxon>Bacteria</taxon>
        <taxon>Bacillati</taxon>
        <taxon>Cyanobacteriota</taxon>
        <taxon>Cyanophyceae</taxon>
        <taxon>Oscillatoriophycideae</taxon>
        <taxon>Aerosakkonematales</taxon>
        <taxon>Aerosakkonemataceae</taxon>
        <taxon>Microseira</taxon>
    </lineage>
</organism>
<comment type="similarity">
    <text evidence="1">In the C-terminal section; belongs to the transposase 35 family.</text>
</comment>
<sequence>MLAWNQITTAEGKSIAVPQYYRKTQATLARQPRQIARKTKGYKNYQKQANKVARLHLHIARQRREFHYQVANWLVNSYDLNLNIKGLARTPLAKSILDVAWGAFLEVMPAVAVKRGKHTKGVDPRGTSIQCSGCGQRVEKTLAVRVHSCSCGLVIDRDWNSARNLLNLGSVGLPIPGCGGLDVGQPMKQQVSEVNLRCSHYTACS</sequence>
<comment type="caution">
    <text evidence="7">The sequence shown here is derived from an EMBL/GenBank/DDBJ whole genome shotgun (WGS) entry which is preliminary data.</text>
</comment>
<accession>A0AAV3XHF3</accession>
<evidence type="ECO:0000259" key="6">
    <source>
        <dbReference type="Pfam" id="PF07282"/>
    </source>
</evidence>
<dbReference type="InterPro" id="IPR010095">
    <property type="entry name" value="Cas12f1-like_TNB"/>
</dbReference>
<evidence type="ECO:0000313" key="7">
    <source>
        <dbReference type="EMBL" id="GET41718.1"/>
    </source>
</evidence>
<reference evidence="7" key="1">
    <citation type="submission" date="2019-10" db="EMBL/GenBank/DDBJ databases">
        <title>Draft genome sequece of Microseira wollei NIES-4236.</title>
        <authorList>
            <person name="Yamaguchi H."/>
            <person name="Suzuki S."/>
            <person name="Kawachi M."/>
        </authorList>
    </citation>
    <scope>NUCLEOTIDE SEQUENCE</scope>
    <source>
        <strain evidence="7">NIES-4236</strain>
    </source>
</reference>
<dbReference type="GO" id="GO:0003677">
    <property type="term" value="F:DNA binding"/>
    <property type="evidence" value="ECO:0007669"/>
    <property type="project" value="UniProtKB-KW"/>
</dbReference>
<feature type="domain" description="Probable transposase IS891/IS1136/IS1341" evidence="5">
    <location>
        <begin position="8"/>
        <end position="87"/>
    </location>
</feature>
<name>A0AAV3XHF3_9CYAN</name>
<protein>
    <submittedName>
        <fullName evidence="7">Transposase</fullName>
    </submittedName>
</protein>
<dbReference type="GO" id="GO:0006310">
    <property type="term" value="P:DNA recombination"/>
    <property type="evidence" value="ECO:0007669"/>
    <property type="project" value="UniProtKB-KW"/>
</dbReference>
<dbReference type="NCBIfam" id="NF040570">
    <property type="entry name" value="guided_TnpB"/>
    <property type="match status" value="1"/>
</dbReference>
<evidence type="ECO:0000259" key="5">
    <source>
        <dbReference type="Pfam" id="PF01385"/>
    </source>
</evidence>
<gene>
    <name evidence="7" type="ORF">MiSe_65320</name>
</gene>
<dbReference type="Pfam" id="PF07282">
    <property type="entry name" value="Cas12f1-like_TNB"/>
    <property type="match status" value="1"/>
</dbReference>